<proteinExistence type="predicted"/>
<name>A0ABN6VG38_9HYPH</name>
<dbReference type="InterPro" id="IPR011006">
    <property type="entry name" value="CheY-like_superfamily"/>
</dbReference>
<dbReference type="RefSeq" id="WP_281927886.1">
    <property type="nucleotide sequence ID" value="NZ_AP027142.1"/>
</dbReference>
<dbReference type="PROSITE" id="PS50110">
    <property type="entry name" value="RESPONSE_REGULATORY"/>
    <property type="match status" value="1"/>
</dbReference>
<dbReference type="Pfam" id="PF00072">
    <property type="entry name" value="Response_reg"/>
    <property type="match status" value="1"/>
</dbReference>
<reference evidence="4 5" key="1">
    <citation type="journal article" date="2023" name="Int. J. Syst. Evol. Microbiol.">
        <title>Methylocystis iwaonis sp. nov., a type II methane-oxidizing bacterium from surface soil of a rice paddy field in Japan, and emended description of the genus Methylocystis (ex Whittenbury et al. 1970) Bowman et al. 1993.</title>
        <authorList>
            <person name="Kaise H."/>
            <person name="Sawadogo J.B."/>
            <person name="Alam M.S."/>
            <person name="Ueno C."/>
            <person name="Dianou D."/>
            <person name="Shinjo R."/>
            <person name="Asakawa S."/>
        </authorList>
    </citation>
    <scope>NUCLEOTIDE SEQUENCE [LARGE SCALE GENOMIC DNA]</scope>
    <source>
        <strain evidence="4 5">SS37A-Re</strain>
    </source>
</reference>
<dbReference type="PANTHER" id="PTHR44591:SF24">
    <property type="entry name" value="PROTEIN-GLUTAMATE METHYLESTERASE_PROTEIN-GLUTAMINE GLUTAMINASE 1"/>
    <property type="match status" value="1"/>
</dbReference>
<accession>A0ABN6VG38</accession>
<dbReference type="PANTHER" id="PTHR44591">
    <property type="entry name" value="STRESS RESPONSE REGULATOR PROTEIN 1"/>
    <property type="match status" value="1"/>
</dbReference>
<dbReference type="SMART" id="SM00448">
    <property type="entry name" value="REC"/>
    <property type="match status" value="1"/>
</dbReference>
<keyword evidence="1 2" id="KW-0597">Phosphoprotein</keyword>
<feature type="modified residue" description="4-aspartylphosphate" evidence="2">
    <location>
        <position position="60"/>
    </location>
</feature>
<dbReference type="InterPro" id="IPR050595">
    <property type="entry name" value="Bact_response_regulator"/>
</dbReference>
<evidence type="ECO:0000313" key="4">
    <source>
        <dbReference type="EMBL" id="BDV34641.1"/>
    </source>
</evidence>
<dbReference type="InterPro" id="IPR001789">
    <property type="entry name" value="Sig_transdc_resp-reg_receiver"/>
</dbReference>
<dbReference type="SUPFAM" id="SSF52172">
    <property type="entry name" value="CheY-like"/>
    <property type="match status" value="1"/>
</dbReference>
<evidence type="ECO:0000256" key="2">
    <source>
        <dbReference type="PROSITE-ProRule" id="PRU00169"/>
    </source>
</evidence>
<dbReference type="EMBL" id="AP027142">
    <property type="protein sequence ID" value="BDV34641.1"/>
    <property type="molecule type" value="Genomic_DNA"/>
</dbReference>
<keyword evidence="5" id="KW-1185">Reference proteome</keyword>
<protein>
    <recommendedName>
        <fullName evidence="3">Response regulatory domain-containing protein</fullName>
    </recommendedName>
</protein>
<feature type="domain" description="Response regulatory" evidence="3">
    <location>
        <begin position="10"/>
        <end position="121"/>
    </location>
</feature>
<gene>
    <name evidence="4" type="ORF">SS37A_21700</name>
</gene>
<dbReference type="Gene3D" id="3.40.50.2300">
    <property type="match status" value="1"/>
</dbReference>
<sequence>MLDPGQKRRRILVVEDEPMVAMSIEMLLEFAGFESAGIAATVEEALKLAAQGGYDAAILDANLAGVFSGPVAEALGAAGAPFLILSGYDSEQQRERFPPGTVILQKPCRPDAIIEALRAFLPAD</sequence>
<organism evidence="4 5">
    <name type="scientific">Methylocystis iwaonis</name>
    <dbReference type="NCBI Taxonomy" id="2885079"/>
    <lineage>
        <taxon>Bacteria</taxon>
        <taxon>Pseudomonadati</taxon>
        <taxon>Pseudomonadota</taxon>
        <taxon>Alphaproteobacteria</taxon>
        <taxon>Hyphomicrobiales</taxon>
        <taxon>Methylocystaceae</taxon>
        <taxon>Methylocystis</taxon>
    </lineage>
</organism>
<evidence type="ECO:0000313" key="5">
    <source>
        <dbReference type="Proteomes" id="UP001317629"/>
    </source>
</evidence>
<evidence type="ECO:0000259" key="3">
    <source>
        <dbReference type="PROSITE" id="PS50110"/>
    </source>
</evidence>
<dbReference type="Proteomes" id="UP001317629">
    <property type="component" value="Chromosome"/>
</dbReference>
<evidence type="ECO:0000256" key="1">
    <source>
        <dbReference type="ARBA" id="ARBA00022553"/>
    </source>
</evidence>